<dbReference type="InterPro" id="IPR036236">
    <property type="entry name" value="Znf_C2H2_sf"/>
</dbReference>
<dbReference type="CDD" id="cd06257">
    <property type="entry name" value="DnaJ"/>
    <property type="match status" value="1"/>
</dbReference>
<dbReference type="InParanoid" id="A0A0B2UM99"/>
<evidence type="ECO:0000256" key="5">
    <source>
        <dbReference type="SAM" id="MobiDB-lite"/>
    </source>
</evidence>
<dbReference type="HOGENOM" id="CLU_936989_0_0_1"/>
<evidence type="ECO:0000256" key="1">
    <source>
        <dbReference type="ARBA" id="ARBA00022723"/>
    </source>
</evidence>
<organism evidence="8 9">
    <name type="scientific">Ordospora colligata OC4</name>
    <dbReference type="NCBI Taxonomy" id="1354746"/>
    <lineage>
        <taxon>Eukaryota</taxon>
        <taxon>Fungi</taxon>
        <taxon>Fungi incertae sedis</taxon>
        <taxon>Microsporidia</taxon>
        <taxon>Ordosporidae</taxon>
        <taxon>Ordospora</taxon>
    </lineage>
</organism>
<keyword evidence="2 4" id="KW-0863">Zinc-finger</keyword>
<proteinExistence type="predicted"/>
<dbReference type="SMART" id="SM00355">
    <property type="entry name" value="ZnF_C2H2"/>
    <property type="match status" value="2"/>
</dbReference>
<dbReference type="Gene3D" id="3.30.160.60">
    <property type="entry name" value="Classic Zinc Finger"/>
    <property type="match status" value="1"/>
</dbReference>
<dbReference type="AlphaFoldDB" id="A0A0B2UM99"/>
<dbReference type="Proteomes" id="UP000031056">
    <property type="component" value="Unassembled WGS sequence"/>
</dbReference>
<sequence length="313" mass="36054">MGNKHSKVTKTPYEILGLDTTSTRHEIKTRYKQLIIKIHPDTHKNHAKDTSINAAEVNEAYNILMKSPPVFEAYTQELFKQDVRKYAGDFFERVANYCKITNYPRFDDPGFEQFYYFFTNFRAQAEFETEQEQNTFCLNVRKIARMVRSIDKRMDIVLHTTTPSFHSSLNKQPRCNTSKVYPFNCNECSKGFHCRNQLLNHLNSKKHLIKISTISDTPGKYIQEQIAGIITIHPDTQAPVNPDNQTTTPSDTDTPSSVLNEANQSDHQKPKKSYKREPVAFRTCSKCKLILDGREDLLLHMKANHQSTGSSNP</sequence>
<dbReference type="Pfam" id="PF00226">
    <property type="entry name" value="DnaJ"/>
    <property type="match status" value="1"/>
</dbReference>
<dbReference type="Gene3D" id="1.10.287.110">
    <property type="entry name" value="DnaJ domain"/>
    <property type="match status" value="1"/>
</dbReference>
<dbReference type="Pfam" id="PF12171">
    <property type="entry name" value="zf-C2H2_jaz"/>
    <property type="match status" value="1"/>
</dbReference>
<name>A0A0B2UM99_9MICR</name>
<feature type="domain" description="C2H2-type" evidence="7">
    <location>
        <begin position="183"/>
        <end position="207"/>
    </location>
</feature>
<keyword evidence="3" id="KW-0862">Zinc</keyword>
<gene>
    <name evidence="8" type="ORF">M896_010460</name>
</gene>
<dbReference type="GeneID" id="26260889"/>
<evidence type="ECO:0000256" key="2">
    <source>
        <dbReference type="ARBA" id="ARBA00022771"/>
    </source>
</evidence>
<feature type="region of interest" description="Disordered" evidence="5">
    <location>
        <begin position="235"/>
        <end position="275"/>
    </location>
</feature>
<dbReference type="InterPro" id="IPR022755">
    <property type="entry name" value="Znf_C2H2_jaz"/>
</dbReference>
<dbReference type="PROSITE" id="PS00028">
    <property type="entry name" value="ZINC_FINGER_C2H2_1"/>
    <property type="match status" value="2"/>
</dbReference>
<dbReference type="GO" id="GO:0008270">
    <property type="term" value="F:zinc ion binding"/>
    <property type="evidence" value="ECO:0007669"/>
    <property type="project" value="UniProtKB-KW"/>
</dbReference>
<evidence type="ECO:0000313" key="8">
    <source>
        <dbReference type="EMBL" id="KHN70394.1"/>
    </source>
</evidence>
<keyword evidence="1" id="KW-0479">Metal-binding</keyword>
<dbReference type="OrthoDB" id="2191416at2759"/>
<dbReference type="SUPFAM" id="SSF57667">
    <property type="entry name" value="beta-beta-alpha zinc fingers"/>
    <property type="match status" value="1"/>
</dbReference>
<dbReference type="RefSeq" id="XP_014564436.1">
    <property type="nucleotide sequence ID" value="XM_014708950.1"/>
</dbReference>
<evidence type="ECO:0000256" key="4">
    <source>
        <dbReference type="PROSITE-ProRule" id="PRU00042"/>
    </source>
</evidence>
<evidence type="ECO:0000259" key="7">
    <source>
        <dbReference type="PROSITE" id="PS50157"/>
    </source>
</evidence>
<dbReference type="PRINTS" id="PR00625">
    <property type="entry name" value="JDOMAIN"/>
</dbReference>
<dbReference type="VEuPathDB" id="MicrosporidiaDB:M896_010460"/>
<comment type="caution">
    <text evidence="8">The sequence shown here is derived from an EMBL/GenBank/DDBJ whole genome shotgun (WGS) entry which is preliminary data.</text>
</comment>
<dbReference type="SMART" id="SM00271">
    <property type="entry name" value="DnaJ"/>
    <property type="match status" value="1"/>
</dbReference>
<evidence type="ECO:0000256" key="3">
    <source>
        <dbReference type="ARBA" id="ARBA00022833"/>
    </source>
</evidence>
<dbReference type="PROSITE" id="PS50157">
    <property type="entry name" value="ZINC_FINGER_C2H2_2"/>
    <property type="match status" value="1"/>
</dbReference>
<dbReference type="InterPro" id="IPR036869">
    <property type="entry name" value="J_dom_sf"/>
</dbReference>
<protein>
    <recommendedName>
        <fullName evidence="10">DnaJ-like protein</fullName>
    </recommendedName>
</protein>
<evidence type="ECO:0000313" key="9">
    <source>
        <dbReference type="Proteomes" id="UP000031056"/>
    </source>
</evidence>
<feature type="domain" description="J" evidence="6">
    <location>
        <begin position="11"/>
        <end position="75"/>
    </location>
</feature>
<dbReference type="SUPFAM" id="SSF46565">
    <property type="entry name" value="Chaperone J-domain"/>
    <property type="match status" value="1"/>
</dbReference>
<evidence type="ECO:0000259" key="6">
    <source>
        <dbReference type="PROSITE" id="PS50076"/>
    </source>
</evidence>
<dbReference type="EMBL" id="JOKQ01000001">
    <property type="protein sequence ID" value="KHN70394.1"/>
    <property type="molecule type" value="Genomic_DNA"/>
</dbReference>
<evidence type="ECO:0008006" key="10">
    <source>
        <dbReference type="Google" id="ProtNLM"/>
    </source>
</evidence>
<dbReference type="InterPro" id="IPR013087">
    <property type="entry name" value="Znf_C2H2_type"/>
</dbReference>
<dbReference type="PROSITE" id="PS50076">
    <property type="entry name" value="DNAJ_2"/>
    <property type="match status" value="1"/>
</dbReference>
<dbReference type="STRING" id="1354746.A0A0B2UM99"/>
<accession>A0A0B2UM99</accession>
<reference evidence="8 9" key="1">
    <citation type="journal article" date="2014" name="MBio">
        <title>The Ordospora colligata genome; evolution of extreme reduction in microsporidia and host-to-parasite horizontal gene transfer.</title>
        <authorList>
            <person name="Pombert J.-F."/>
            <person name="Haag K.L."/>
            <person name="Beidas S."/>
            <person name="Ebert D."/>
            <person name="Keeling P.J."/>
        </authorList>
    </citation>
    <scope>NUCLEOTIDE SEQUENCE [LARGE SCALE GENOMIC DNA]</scope>
    <source>
        <strain evidence="8 9">OC4</strain>
    </source>
</reference>
<dbReference type="InterPro" id="IPR001623">
    <property type="entry name" value="DnaJ_domain"/>
</dbReference>
<feature type="compositionally biased region" description="Low complexity" evidence="5">
    <location>
        <begin position="246"/>
        <end position="257"/>
    </location>
</feature>
<keyword evidence="9" id="KW-1185">Reference proteome</keyword>